<dbReference type="GO" id="GO:0017168">
    <property type="term" value="F:5-oxoprolinase (ATP-hydrolyzing) activity"/>
    <property type="evidence" value="ECO:0007669"/>
    <property type="project" value="TreeGrafter"/>
</dbReference>
<name>D3F6F2_CONWI</name>
<dbReference type="GO" id="GO:0005829">
    <property type="term" value="C:cytosol"/>
    <property type="evidence" value="ECO:0007669"/>
    <property type="project" value="TreeGrafter"/>
</dbReference>
<reference evidence="2 3" key="1">
    <citation type="journal article" date="2010" name="Stand. Genomic Sci.">
        <title>Complete genome sequence of Conexibacter woesei type strain (ID131577).</title>
        <authorList>
            <person name="Pukall R."/>
            <person name="Lapidus A."/>
            <person name="Glavina Del Rio T."/>
            <person name="Copeland A."/>
            <person name="Tice H."/>
            <person name="Cheng J.-F."/>
            <person name="Lucas S."/>
            <person name="Chen F."/>
            <person name="Nolan M."/>
            <person name="Bruce D."/>
            <person name="Goodwin L."/>
            <person name="Pitluck S."/>
            <person name="Mavromatis K."/>
            <person name="Ivanova N."/>
            <person name="Ovchinnikova G."/>
            <person name="Pati A."/>
            <person name="Chen A."/>
            <person name="Palaniappan K."/>
            <person name="Land M."/>
            <person name="Hauser L."/>
            <person name="Chang Y.-J."/>
            <person name="Jeffries C.D."/>
            <person name="Chain P."/>
            <person name="Meincke L."/>
            <person name="Sims D."/>
            <person name="Brettin T."/>
            <person name="Detter J.C."/>
            <person name="Rohde M."/>
            <person name="Goeker M."/>
            <person name="Bristow J."/>
            <person name="Eisen J.A."/>
            <person name="Markowitz V."/>
            <person name="Kyrpides N.C."/>
            <person name="Klenk H.-P."/>
            <person name="Hugenholtz P."/>
        </authorList>
    </citation>
    <scope>NUCLEOTIDE SEQUENCE [LARGE SCALE GENOMIC DNA]</scope>
    <source>
        <strain evidence="3">DSM 14684 / CIP 108061 / JCM 11494 / NBRC 100937 / ID131577</strain>
    </source>
</reference>
<protein>
    <submittedName>
        <fullName evidence="2">Hydantoinase B/oxoprolinase</fullName>
    </submittedName>
</protein>
<dbReference type="RefSeq" id="WP_012933770.1">
    <property type="nucleotide sequence ID" value="NC_013739.1"/>
</dbReference>
<accession>D3F6F2</accession>
<dbReference type="InterPro" id="IPR045079">
    <property type="entry name" value="Oxoprolinase-like"/>
</dbReference>
<proteinExistence type="predicted"/>
<reference evidence="3" key="2">
    <citation type="submission" date="2010-01" db="EMBL/GenBank/DDBJ databases">
        <title>The complete genome of Conexibacter woesei DSM 14684.</title>
        <authorList>
            <consortium name="US DOE Joint Genome Institute (JGI-PGF)"/>
            <person name="Lucas S."/>
            <person name="Copeland A."/>
            <person name="Lapidus A."/>
            <person name="Glavina del Rio T."/>
            <person name="Dalin E."/>
            <person name="Tice H."/>
            <person name="Bruce D."/>
            <person name="Goodwin L."/>
            <person name="Pitluck S."/>
            <person name="Kyrpides N."/>
            <person name="Mavromatis K."/>
            <person name="Ivanova N."/>
            <person name="Mikhailova N."/>
            <person name="Chertkov O."/>
            <person name="Brettin T."/>
            <person name="Detter J.C."/>
            <person name="Han C."/>
            <person name="Larimer F."/>
            <person name="Land M."/>
            <person name="Hauser L."/>
            <person name="Markowitz V."/>
            <person name="Cheng J.-F."/>
            <person name="Hugenholtz P."/>
            <person name="Woyke T."/>
            <person name="Wu D."/>
            <person name="Pukall R."/>
            <person name="Steenblock K."/>
            <person name="Schneider S."/>
            <person name="Klenk H.-P."/>
            <person name="Eisen J.A."/>
        </authorList>
    </citation>
    <scope>NUCLEOTIDE SEQUENCE [LARGE SCALE GENOMIC DNA]</scope>
    <source>
        <strain evidence="3">DSM 14684 / CIP 108061 / JCM 11494 / NBRC 100937 / ID131577</strain>
    </source>
</reference>
<dbReference type="KEGG" id="cwo:Cwoe_2294"/>
<dbReference type="HOGENOM" id="CLU_020413_1_0_11"/>
<evidence type="ECO:0000313" key="2">
    <source>
        <dbReference type="EMBL" id="ADB50719.1"/>
    </source>
</evidence>
<evidence type="ECO:0000259" key="1">
    <source>
        <dbReference type="Pfam" id="PF02538"/>
    </source>
</evidence>
<dbReference type="Pfam" id="PF02538">
    <property type="entry name" value="Hydantoinase_B"/>
    <property type="match status" value="1"/>
</dbReference>
<sequence length="598" mass="62969">MSVASTAREPGHDRVELALVANRLRSIVRKMSNTLHRTGRSGVLNTARDFSCAIVTHDDRLLMAADSLPIHVLSGPDQMSAAMHAFHPELHAGDAFLHNSPYHGNSHPADHSLLVPVVDAGGRHRFTVLVKAHQADCGNALPTTYMGGARDVYAEGALIFPVVKIQSAYRDVQDVVRMCEMRIRVPEQWRGDYLAMVGAARIGERELLALGEELGFDALHGHAEAWFDYSEQRMVNALRRMPAGAATAATRHDPAPGAPDGIPVNATVTLDPDGATAEIDLRDNPDCYPCGLNLSEACAGTAAMIGLFNCLPETVPTNAGSLRRVTVHLRRGCVVGIAEHPTSTSVATTNVADRVTAAVQLAIAELADGHGMAEAGGFGASSAAVISGRDPRAGGAPFVNQLFLVLSGGPGNPHTDGWTTFCHAGNGGMLYVDSVEVDELNFPILVRAQRVEPDSEGSGRLRGAPSVYAEYGPLDGELTVIYAGDGHVNAAAGARGGEPGARAKQFRRDGAGELTALPGSGEITLLPGETIVSLTAAGGGYGPPVLRDPELVAEDVREGAVSRTRARETYRVVLDGDLEADLAATSALRKLEMEEAAP</sequence>
<organism evidence="2 3">
    <name type="scientific">Conexibacter woesei (strain DSM 14684 / CCUG 47730 / CIP 108061 / JCM 11494 / NBRC 100937 / ID131577)</name>
    <dbReference type="NCBI Taxonomy" id="469383"/>
    <lineage>
        <taxon>Bacteria</taxon>
        <taxon>Bacillati</taxon>
        <taxon>Actinomycetota</taxon>
        <taxon>Thermoleophilia</taxon>
        <taxon>Solirubrobacterales</taxon>
        <taxon>Conexibacteraceae</taxon>
        <taxon>Conexibacter</taxon>
    </lineage>
</organism>
<feature type="domain" description="Hydantoinase B/oxoprolinase" evidence="1">
    <location>
        <begin position="13"/>
        <end position="544"/>
    </location>
</feature>
<gene>
    <name evidence="2" type="ordered locus">Cwoe_2294</name>
</gene>
<dbReference type="eggNOG" id="COG0146">
    <property type="taxonomic scope" value="Bacteria"/>
</dbReference>
<dbReference type="EMBL" id="CP001854">
    <property type="protein sequence ID" value="ADB50719.1"/>
    <property type="molecule type" value="Genomic_DNA"/>
</dbReference>
<dbReference type="Proteomes" id="UP000008229">
    <property type="component" value="Chromosome"/>
</dbReference>
<evidence type="ECO:0000313" key="3">
    <source>
        <dbReference type="Proteomes" id="UP000008229"/>
    </source>
</evidence>
<dbReference type="AlphaFoldDB" id="D3F6F2"/>
<keyword evidence="3" id="KW-1185">Reference proteome</keyword>
<dbReference type="PANTHER" id="PTHR11365">
    <property type="entry name" value="5-OXOPROLINASE RELATED"/>
    <property type="match status" value="1"/>
</dbReference>
<dbReference type="OrthoDB" id="102473at2"/>
<dbReference type="InterPro" id="IPR003692">
    <property type="entry name" value="Hydantoinase_B"/>
</dbReference>
<dbReference type="GO" id="GO:0006749">
    <property type="term" value="P:glutathione metabolic process"/>
    <property type="evidence" value="ECO:0007669"/>
    <property type="project" value="TreeGrafter"/>
</dbReference>
<dbReference type="STRING" id="469383.Cwoe_2294"/>
<dbReference type="PANTHER" id="PTHR11365:SF23">
    <property type="entry name" value="HYPOTHETICAL 5-OXOPROLINASE (EUROFUNG)-RELATED"/>
    <property type="match status" value="1"/>
</dbReference>